<feature type="domain" description="Transglycosylase SLT" evidence="1">
    <location>
        <begin position="166"/>
        <end position="231"/>
    </location>
</feature>
<evidence type="ECO:0000313" key="2">
    <source>
        <dbReference type="EMBL" id="GMA21402.1"/>
    </source>
</evidence>
<dbReference type="RefSeq" id="WP_284284881.1">
    <property type="nucleotide sequence ID" value="NZ_BSUJ01000001.1"/>
</dbReference>
<name>A0ABQ6HSQ7_9MICO</name>
<sequence length="255" mass="26255">MSEVGVLGALAGALDDAIDAPLAADSALTAHQGAATALAAAARMHGGNVLALQKAITTVRASMTYDRDVSAALAAWRARQQLDEQRLLSAVASARATSQLALAAELESGLRVATSDGQVVTSIKPGTTLPGTGRPVSKEVSTWIAEALAVLYKTGFPRGSDDALHLAIIIDHESAGRPTAINLTDSNALKGDPSFGLMQTIGATFRAWALPGYQLKGDPVAQIIAGARYGVNRYGSLAQIPGVAAVLAGQPYRPY</sequence>
<dbReference type="SUPFAM" id="SSF53955">
    <property type="entry name" value="Lysozyme-like"/>
    <property type="match status" value="1"/>
</dbReference>
<organism evidence="2 3">
    <name type="scientific">Arsenicicoccus piscis</name>
    <dbReference type="NCBI Taxonomy" id="673954"/>
    <lineage>
        <taxon>Bacteria</taxon>
        <taxon>Bacillati</taxon>
        <taxon>Actinomycetota</taxon>
        <taxon>Actinomycetes</taxon>
        <taxon>Micrococcales</taxon>
        <taxon>Intrasporangiaceae</taxon>
        <taxon>Arsenicicoccus</taxon>
    </lineage>
</organism>
<dbReference type="InterPro" id="IPR023346">
    <property type="entry name" value="Lysozyme-like_dom_sf"/>
</dbReference>
<accession>A0ABQ6HSQ7</accession>
<gene>
    <name evidence="2" type="ORF">GCM10025862_34230</name>
</gene>
<comment type="caution">
    <text evidence="2">The sequence shown here is derived from an EMBL/GenBank/DDBJ whole genome shotgun (WGS) entry which is preliminary data.</text>
</comment>
<evidence type="ECO:0000259" key="1">
    <source>
        <dbReference type="Pfam" id="PF01464"/>
    </source>
</evidence>
<dbReference type="EMBL" id="BSUJ01000001">
    <property type="protein sequence ID" value="GMA21402.1"/>
    <property type="molecule type" value="Genomic_DNA"/>
</dbReference>
<dbReference type="Gene3D" id="1.10.530.10">
    <property type="match status" value="1"/>
</dbReference>
<dbReference type="InterPro" id="IPR008258">
    <property type="entry name" value="Transglycosylase_SLT_dom_1"/>
</dbReference>
<evidence type="ECO:0000313" key="3">
    <source>
        <dbReference type="Proteomes" id="UP001157109"/>
    </source>
</evidence>
<dbReference type="Pfam" id="PF01464">
    <property type="entry name" value="SLT"/>
    <property type="match status" value="1"/>
</dbReference>
<proteinExistence type="predicted"/>
<keyword evidence="3" id="KW-1185">Reference proteome</keyword>
<protein>
    <recommendedName>
        <fullName evidence="1">Transglycosylase SLT domain-containing protein</fullName>
    </recommendedName>
</protein>
<reference evidence="3" key="1">
    <citation type="journal article" date="2019" name="Int. J. Syst. Evol. Microbiol.">
        <title>The Global Catalogue of Microorganisms (GCM) 10K type strain sequencing project: providing services to taxonomists for standard genome sequencing and annotation.</title>
        <authorList>
            <consortium name="The Broad Institute Genomics Platform"/>
            <consortium name="The Broad Institute Genome Sequencing Center for Infectious Disease"/>
            <person name="Wu L."/>
            <person name="Ma J."/>
        </authorList>
    </citation>
    <scope>NUCLEOTIDE SEQUENCE [LARGE SCALE GENOMIC DNA]</scope>
    <source>
        <strain evidence="3">NBRC 105830</strain>
    </source>
</reference>
<dbReference type="Proteomes" id="UP001157109">
    <property type="component" value="Unassembled WGS sequence"/>
</dbReference>